<comment type="subcellular location">
    <subcellularLocation>
        <location evidence="1 12">Mitochondrion membrane</location>
        <topology evidence="1 12">Single-pass membrane protein</topology>
    </subcellularLocation>
</comment>
<dbReference type="GO" id="GO:0015986">
    <property type="term" value="P:proton motive force-driven ATP synthesis"/>
    <property type="evidence" value="ECO:0007669"/>
    <property type="project" value="InterPro"/>
</dbReference>
<feature type="transmembrane region" description="Helical" evidence="13">
    <location>
        <begin position="6"/>
        <end position="29"/>
    </location>
</feature>
<sequence>MPQMAPMMWLNLFLIFSITFMIFLVVNYFTKAPKKANLSSKTLNNISLNWKW</sequence>
<dbReference type="RefSeq" id="YP_009525768.1">
    <property type="nucleotide sequence ID" value="NC_039641.1"/>
</dbReference>
<dbReference type="EMBL" id="MG719343">
    <property type="protein sequence ID" value="AXS67622.1"/>
    <property type="molecule type" value="Genomic_DNA"/>
</dbReference>
<dbReference type="GeneID" id="38289910"/>
<keyword evidence="6 12" id="KW-0812">Transmembrane</keyword>
<comment type="subunit">
    <text evidence="3">F-type ATPases have 2 components, CF(1) - the catalytic core - and CF(0) - the membrane proton channel.</text>
</comment>
<dbReference type="Pfam" id="PF00895">
    <property type="entry name" value="ATP-synt_8"/>
    <property type="match status" value="1"/>
</dbReference>
<accession>A0A346RNH5</accession>
<keyword evidence="10 12" id="KW-0496">Mitochondrion</keyword>
<evidence type="ECO:0000256" key="4">
    <source>
        <dbReference type="ARBA" id="ARBA00022448"/>
    </source>
</evidence>
<evidence type="ECO:0000256" key="10">
    <source>
        <dbReference type="ARBA" id="ARBA00023128"/>
    </source>
</evidence>
<keyword evidence="7 12" id="KW-0375">Hydrogen ion transport</keyword>
<comment type="similarity">
    <text evidence="2 12">Belongs to the ATPase protein 8 family.</text>
</comment>
<evidence type="ECO:0000256" key="9">
    <source>
        <dbReference type="ARBA" id="ARBA00023065"/>
    </source>
</evidence>
<keyword evidence="9 12" id="KW-0406">Ion transport</keyword>
<evidence type="ECO:0000256" key="3">
    <source>
        <dbReference type="ARBA" id="ARBA00011291"/>
    </source>
</evidence>
<name>A0A346RNH5_9EUCA</name>
<evidence type="ECO:0000256" key="13">
    <source>
        <dbReference type="SAM" id="Phobius"/>
    </source>
</evidence>
<evidence type="ECO:0000256" key="1">
    <source>
        <dbReference type="ARBA" id="ARBA00004304"/>
    </source>
</evidence>
<evidence type="ECO:0000256" key="2">
    <source>
        <dbReference type="ARBA" id="ARBA00008892"/>
    </source>
</evidence>
<geneLocation type="mitochondrion" evidence="14"/>
<evidence type="ECO:0000313" key="14">
    <source>
        <dbReference type="EMBL" id="AXS67622.1"/>
    </source>
</evidence>
<keyword evidence="5 12" id="KW-0138">CF(0)</keyword>
<reference evidence="14" key="1">
    <citation type="journal article" date="2018" name="Mitochondrial DNA Part B Resour">
        <title>The complete mitochondrial genome of Belzebub intermedius (Decapoda, Dendrobranchiata, Luciferidae).</title>
        <authorList>
            <person name="Ju S.-Y."/>
            <person name="Song J.-H."/>
            <person name="Lee S.-M."/>
            <person name="Min G.-S."/>
        </authorList>
    </citation>
    <scope>NUCLEOTIDE SEQUENCE</scope>
</reference>
<organism evidence="14">
    <name type="scientific">Belzebub intermedius</name>
    <dbReference type="NCBI Taxonomy" id="2306298"/>
    <lineage>
        <taxon>Eukaryota</taxon>
        <taxon>Metazoa</taxon>
        <taxon>Ecdysozoa</taxon>
        <taxon>Arthropoda</taxon>
        <taxon>Crustacea</taxon>
        <taxon>Multicrustacea</taxon>
        <taxon>Malacostraca</taxon>
        <taxon>Eumalacostraca</taxon>
        <taxon>Eucarida</taxon>
        <taxon>Decapoda</taxon>
        <taxon>Dendrobranchiata</taxon>
        <taxon>Sergestoidea</taxon>
        <taxon>Luciferidae</taxon>
        <taxon>Belzebub</taxon>
    </lineage>
</organism>
<dbReference type="GO" id="GO:0015078">
    <property type="term" value="F:proton transmembrane transporter activity"/>
    <property type="evidence" value="ECO:0007669"/>
    <property type="project" value="InterPro"/>
</dbReference>
<proteinExistence type="inferred from homology"/>
<keyword evidence="8 13" id="KW-1133">Transmembrane helix</keyword>
<evidence type="ECO:0000256" key="5">
    <source>
        <dbReference type="ARBA" id="ARBA00022547"/>
    </source>
</evidence>
<dbReference type="AlphaFoldDB" id="A0A346RNH5"/>
<evidence type="ECO:0000256" key="8">
    <source>
        <dbReference type="ARBA" id="ARBA00022989"/>
    </source>
</evidence>
<dbReference type="GO" id="GO:0031966">
    <property type="term" value="C:mitochondrial membrane"/>
    <property type="evidence" value="ECO:0007669"/>
    <property type="project" value="UniProtKB-SubCell"/>
</dbReference>
<evidence type="ECO:0000256" key="11">
    <source>
        <dbReference type="ARBA" id="ARBA00023136"/>
    </source>
</evidence>
<keyword evidence="4 12" id="KW-0813">Transport</keyword>
<evidence type="ECO:0000256" key="12">
    <source>
        <dbReference type="RuleBase" id="RU003661"/>
    </source>
</evidence>
<dbReference type="GO" id="GO:0045259">
    <property type="term" value="C:proton-transporting ATP synthase complex"/>
    <property type="evidence" value="ECO:0007669"/>
    <property type="project" value="UniProtKB-KW"/>
</dbReference>
<evidence type="ECO:0000256" key="6">
    <source>
        <dbReference type="ARBA" id="ARBA00022692"/>
    </source>
</evidence>
<protein>
    <recommendedName>
        <fullName evidence="12">ATP synthase complex subunit 8</fullName>
    </recommendedName>
</protein>
<dbReference type="InterPro" id="IPR001421">
    <property type="entry name" value="ATP8_metazoa"/>
</dbReference>
<keyword evidence="11 13" id="KW-0472">Membrane</keyword>
<gene>
    <name evidence="14" type="primary">Atp8</name>
</gene>
<evidence type="ECO:0000256" key="7">
    <source>
        <dbReference type="ARBA" id="ARBA00022781"/>
    </source>
</evidence>